<evidence type="ECO:0000313" key="1">
    <source>
        <dbReference type="EMBL" id="CAG8532669.1"/>
    </source>
</evidence>
<accession>A0ACA9LNQ2</accession>
<organism evidence="1 2">
    <name type="scientific">Scutellospora calospora</name>
    <dbReference type="NCBI Taxonomy" id="85575"/>
    <lineage>
        <taxon>Eukaryota</taxon>
        <taxon>Fungi</taxon>
        <taxon>Fungi incertae sedis</taxon>
        <taxon>Mucoromycota</taxon>
        <taxon>Glomeromycotina</taxon>
        <taxon>Glomeromycetes</taxon>
        <taxon>Diversisporales</taxon>
        <taxon>Gigasporaceae</taxon>
        <taxon>Scutellospora</taxon>
    </lineage>
</organism>
<dbReference type="EMBL" id="CAJVPM010006202">
    <property type="protein sequence ID" value="CAG8532669.1"/>
    <property type="molecule type" value="Genomic_DNA"/>
</dbReference>
<evidence type="ECO:0000313" key="2">
    <source>
        <dbReference type="Proteomes" id="UP000789860"/>
    </source>
</evidence>
<protein>
    <submittedName>
        <fullName evidence="1">3482_t:CDS:1</fullName>
    </submittedName>
</protein>
<dbReference type="Proteomes" id="UP000789860">
    <property type="component" value="Unassembled WGS sequence"/>
</dbReference>
<name>A0ACA9LNQ2_9GLOM</name>
<reference evidence="1" key="1">
    <citation type="submission" date="2021-06" db="EMBL/GenBank/DDBJ databases">
        <authorList>
            <person name="Kallberg Y."/>
            <person name="Tangrot J."/>
            <person name="Rosling A."/>
        </authorList>
    </citation>
    <scope>NUCLEOTIDE SEQUENCE</scope>
    <source>
        <strain evidence="1">AU212A</strain>
    </source>
</reference>
<keyword evidence="2" id="KW-1185">Reference proteome</keyword>
<sequence>QTINKQNKNIYYYYELSNYEYLDPDNNYILLDKENIIDSTNNIFEPETPNTNTTTTSKNTDENIVTSDNIDENIINNLFSDN</sequence>
<comment type="caution">
    <text evidence="1">The sequence shown here is derived from an EMBL/GenBank/DDBJ whole genome shotgun (WGS) entry which is preliminary data.</text>
</comment>
<proteinExistence type="predicted"/>
<feature type="non-terminal residue" evidence="1">
    <location>
        <position position="1"/>
    </location>
</feature>
<gene>
    <name evidence="1" type="ORF">SCALOS_LOCUS4521</name>
</gene>